<protein>
    <submittedName>
        <fullName evidence="2">Jg14272 protein</fullName>
    </submittedName>
</protein>
<evidence type="ECO:0000313" key="2">
    <source>
        <dbReference type="EMBL" id="CAH2240286.1"/>
    </source>
</evidence>
<sequence length="114" mass="13056">FLSKRPPPQAHEVARIQNCANAPRGNNGHEDCANCQPHQQQRGHQHHSQFQYHPARDYDTCANKFEPSNARPDQHPPARDDLTRRRAGFREHPGAGCALRFPQTLQKQEKCELC</sequence>
<name>A0A8S4RU18_9NEOP</name>
<dbReference type="AlphaFoldDB" id="A0A8S4RU18"/>
<evidence type="ECO:0000256" key="1">
    <source>
        <dbReference type="SAM" id="MobiDB-lite"/>
    </source>
</evidence>
<dbReference type="Proteomes" id="UP000838756">
    <property type="component" value="Unassembled WGS sequence"/>
</dbReference>
<keyword evidence="3" id="KW-1185">Reference proteome</keyword>
<proteinExistence type="predicted"/>
<evidence type="ECO:0000313" key="3">
    <source>
        <dbReference type="Proteomes" id="UP000838756"/>
    </source>
</evidence>
<organism evidence="2 3">
    <name type="scientific">Pararge aegeria aegeria</name>
    <dbReference type="NCBI Taxonomy" id="348720"/>
    <lineage>
        <taxon>Eukaryota</taxon>
        <taxon>Metazoa</taxon>
        <taxon>Ecdysozoa</taxon>
        <taxon>Arthropoda</taxon>
        <taxon>Hexapoda</taxon>
        <taxon>Insecta</taxon>
        <taxon>Pterygota</taxon>
        <taxon>Neoptera</taxon>
        <taxon>Endopterygota</taxon>
        <taxon>Lepidoptera</taxon>
        <taxon>Glossata</taxon>
        <taxon>Ditrysia</taxon>
        <taxon>Papilionoidea</taxon>
        <taxon>Nymphalidae</taxon>
        <taxon>Satyrinae</taxon>
        <taxon>Satyrini</taxon>
        <taxon>Parargina</taxon>
        <taxon>Pararge</taxon>
    </lineage>
</organism>
<dbReference type="EMBL" id="CAKXAJ010025493">
    <property type="protein sequence ID" value="CAH2240286.1"/>
    <property type="molecule type" value="Genomic_DNA"/>
</dbReference>
<comment type="caution">
    <text evidence="2">The sequence shown here is derived from an EMBL/GenBank/DDBJ whole genome shotgun (WGS) entry which is preliminary data.</text>
</comment>
<feature type="region of interest" description="Disordered" evidence="1">
    <location>
        <begin position="20"/>
        <end position="87"/>
    </location>
</feature>
<gene>
    <name evidence="2" type="primary">jg14272</name>
    <name evidence="2" type="ORF">PAEG_LOCUS16883</name>
</gene>
<reference evidence="2" key="1">
    <citation type="submission" date="2022-03" db="EMBL/GenBank/DDBJ databases">
        <authorList>
            <person name="Lindestad O."/>
        </authorList>
    </citation>
    <scope>NUCLEOTIDE SEQUENCE</scope>
</reference>
<feature type="compositionally biased region" description="Basic and acidic residues" evidence="1">
    <location>
        <begin position="72"/>
        <end position="87"/>
    </location>
</feature>
<accession>A0A8S4RU18</accession>
<feature type="non-terminal residue" evidence="2">
    <location>
        <position position="1"/>
    </location>
</feature>